<keyword evidence="3 6" id="KW-0812">Transmembrane</keyword>
<dbReference type="InterPro" id="IPR003838">
    <property type="entry name" value="ABC3_permease_C"/>
</dbReference>
<keyword evidence="2 6" id="KW-1003">Cell membrane</keyword>
<accession>E4KMC1</accession>
<feature type="transmembrane region" description="Helical" evidence="6">
    <location>
        <begin position="154"/>
        <end position="178"/>
    </location>
</feature>
<feature type="transmembrane region" description="Helical" evidence="6">
    <location>
        <begin position="199"/>
        <end position="218"/>
    </location>
</feature>
<evidence type="ECO:0000259" key="7">
    <source>
        <dbReference type="Pfam" id="PF02687"/>
    </source>
</evidence>
<dbReference type="PANTHER" id="PTHR46795">
    <property type="entry name" value="ABC TRANSPORTER PERMEASE-RELATED-RELATED"/>
    <property type="match status" value="1"/>
</dbReference>
<feature type="transmembrane region" description="Helical" evidence="6">
    <location>
        <begin position="224"/>
        <end position="254"/>
    </location>
</feature>
<evidence type="ECO:0000313" key="9">
    <source>
        <dbReference type="Proteomes" id="UP000005990"/>
    </source>
</evidence>
<dbReference type="OrthoDB" id="1705903at2"/>
<organism evidence="8 9">
    <name type="scientific">Eremococcus coleocola ACS-139-V-Col8</name>
    <dbReference type="NCBI Taxonomy" id="908337"/>
    <lineage>
        <taxon>Bacteria</taxon>
        <taxon>Bacillati</taxon>
        <taxon>Bacillota</taxon>
        <taxon>Bacilli</taxon>
        <taxon>Lactobacillales</taxon>
        <taxon>Aerococcaceae</taxon>
        <taxon>Eremococcus</taxon>
    </lineage>
</organism>
<keyword evidence="5 6" id="KW-0472">Membrane</keyword>
<evidence type="ECO:0000256" key="4">
    <source>
        <dbReference type="ARBA" id="ARBA00022989"/>
    </source>
</evidence>
<dbReference type="GO" id="GO:0055085">
    <property type="term" value="P:transmembrane transport"/>
    <property type="evidence" value="ECO:0007669"/>
    <property type="project" value="UniProtKB-UniRule"/>
</dbReference>
<dbReference type="AlphaFoldDB" id="E4KMC1"/>
<keyword evidence="9" id="KW-1185">Reference proteome</keyword>
<evidence type="ECO:0000256" key="3">
    <source>
        <dbReference type="ARBA" id="ARBA00022692"/>
    </source>
</evidence>
<evidence type="ECO:0000256" key="5">
    <source>
        <dbReference type="ARBA" id="ARBA00023136"/>
    </source>
</evidence>
<feature type="transmembrane region" description="Helical" evidence="6">
    <location>
        <begin position="528"/>
        <end position="555"/>
    </location>
</feature>
<evidence type="ECO:0000256" key="2">
    <source>
        <dbReference type="ARBA" id="ARBA00022475"/>
    </source>
</evidence>
<protein>
    <submittedName>
        <fullName evidence="8">Efflux ABC transporter, permease protein</fullName>
    </submittedName>
</protein>
<evidence type="ECO:0000256" key="1">
    <source>
        <dbReference type="ARBA" id="ARBA00004651"/>
    </source>
</evidence>
<feature type="domain" description="ABC3 transporter permease C-terminal" evidence="7">
    <location>
        <begin position="60"/>
        <end position="181"/>
    </location>
</feature>
<dbReference type="eggNOG" id="COG0577">
    <property type="taxonomic scope" value="Bacteria"/>
</dbReference>
<evidence type="ECO:0000313" key="8">
    <source>
        <dbReference type="EMBL" id="EFR31903.1"/>
    </source>
</evidence>
<dbReference type="GO" id="GO:0005886">
    <property type="term" value="C:plasma membrane"/>
    <property type="evidence" value="ECO:0007669"/>
    <property type="project" value="UniProtKB-SubCell"/>
</dbReference>
<keyword evidence="6" id="KW-0813">Transport</keyword>
<evidence type="ECO:0000256" key="6">
    <source>
        <dbReference type="PIRNR" id="PIRNR018968"/>
    </source>
</evidence>
<reference evidence="8 9" key="1">
    <citation type="submission" date="2010-10" db="EMBL/GenBank/DDBJ databases">
        <authorList>
            <person name="Durkin A.S."/>
            <person name="Madupu R."/>
            <person name="Torralba M."/>
            <person name="Gillis M."/>
            <person name="Methe B."/>
            <person name="Sutton G."/>
            <person name="Nelson K.E."/>
        </authorList>
    </citation>
    <scope>NUCLEOTIDE SEQUENCE [LARGE SCALE GENOMIC DNA]</scope>
    <source>
        <strain evidence="8 9">ACS-139-V-Col8</strain>
    </source>
</reference>
<gene>
    <name evidence="8" type="ORF">HMPREF9257_0497</name>
</gene>
<feature type="transmembrane region" description="Helical" evidence="6">
    <location>
        <begin position="106"/>
        <end position="134"/>
    </location>
</feature>
<dbReference type="EMBL" id="AENN01000003">
    <property type="protein sequence ID" value="EFR31903.1"/>
    <property type="molecule type" value="Genomic_DNA"/>
</dbReference>
<dbReference type="InterPro" id="IPR027022">
    <property type="entry name" value="ABC_permease_BceB-typ"/>
</dbReference>
<feature type="transmembrane region" description="Helical" evidence="6">
    <location>
        <begin position="627"/>
        <end position="645"/>
    </location>
</feature>
<feature type="transmembrane region" description="Helical" evidence="6">
    <location>
        <begin position="54"/>
        <end position="76"/>
    </location>
</feature>
<feature type="transmembrane region" description="Helical" evidence="6">
    <location>
        <begin position="589"/>
        <end position="607"/>
    </location>
</feature>
<name>E4KMC1_9LACT</name>
<dbReference type="PIRSF" id="PIRSF018968">
    <property type="entry name" value="ABC_permease_BceB"/>
    <property type="match status" value="1"/>
</dbReference>
<dbReference type="PANTHER" id="PTHR46795:SF3">
    <property type="entry name" value="ABC TRANSPORTER PERMEASE"/>
    <property type="match status" value="1"/>
</dbReference>
<keyword evidence="4 6" id="KW-1133">Transmembrane helix</keyword>
<proteinExistence type="inferred from homology"/>
<comment type="similarity">
    <text evidence="6">Belongs to the ABC-4 integral membrane protein family.</text>
</comment>
<comment type="subcellular location">
    <subcellularLocation>
        <location evidence="1 6">Cell membrane</location>
        <topology evidence="1 6">Multi-pass membrane protein</topology>
    </subcellularLocation>
</comment>
<dbReference type="Pfam" id="PF02687">
    <property type="entry name" value="FtsX"/>
    <property type="match status" value="1"/>
</dbReference>
<dbReference type="RefSeq" id="WP_006417637.1">
    <property type="nucleotide sequence ID" value="NZ_AENN01000003.1"/>
</dbReference>
<dbReference type="STRING" id="908337.HMPREF9257_0497"/>
<comment type="caution">
    <text evidence="8">The sequence shown here is derived from an EMBL/GenBank/DDBJ whole genome shotgun (WGS) entry which is preliminary data.</text>
</comment>
<dbReference type="InterPro" id="IPR052536">
    <property type="entry name" value="ABC-4_Integral_Memb_Prot"/>
</dbReference>
<sequence>MTHRLLFKLAKETLAKQKQIYIPYLLAISVMMAMQYIMMSLINNAYIQSKRAEVTTLVVMAVFFSGILSVIFILYANQFIFKQRRKEFALYQVLGMEKKHIGRLILFENLMASLITSVTAICLGYGLGHLLFMALNRLMRDTGATVMDYPFDSWAALLTFAVIVVVFLFLTLLNRWFLSRVQVADLMHTANAGEGEPKSRWIILVVGVVTLLAGYYLALVTEGFMSSLLIFFISIFLVMFATFALMVSLSIIILKALKAKKNYYYDAKHFFSISGLLARMKSNSVSLAGLAVLCTGIILTFGTTLTLYLGMDHQVQRSMARDYSIKFVDRGADASTSLPDQQDKVAEQLLASKDLNDLIKGQSLFLTMLNQDGALIPLDQGTSTPNNYSYVVVELVDNYNKVHGTDYHLEGHQALFTSSLSRFQNQKQLKLADQTFDLKHLTIDDIPTNLVGNIFYLVVAGPDQLKQIQSVVTDLDLEGKPVKAPIKYSLDFNLGQDQDFNEADLEALQGPETNLVLTKRKDLSQEIYGYYGGFLFLGIVVGIVLFVCITLMLYFKQLSEGLDDRAKYQTMKQVGLSQSLIKQTIHQQVLWIFSLPLVVALIHALVAHKIMFELLSLFAIRNQKLFLLGYGSVFIGFILVYYIIYKLTSSVYYRMINQE</sequence>
<feature type="transmembrane region" description="Helical" evidence="6">
    <location>
        <begin position="21"/>
        <end position="42"/>
    </location>
</feature>
<dbReference type="Proteomes" id="UP000005990">
    <property type="component" value="Unassembled WGS sequence"/>
</dbReference>
<feature type="transmembrane region" description="Helical" evidence="6">
    <location>
        <begin position="287"/>
        <end position="311"/>
    </location>
</feature>